<feature type="domain" description="DNA/RNA-binding protein Alba-like" evidence="5">
    <location>
        <begin position="33"/>
        <end position="95"/>
    </location>
</feature>
<dbReference type="Proteomes" id="UP000218231">
    <property type="component" value="Unassembled WGS sequence"/>
</dbReference>
<dbReference type="OrthoDB" id="424402at2759"/>
<dbReference type="InterPro" id="IPR051958">
    <property type="entry name" value="Alba-like_NAB"/>
</dbReference>
<keyword evidence="7" id="KW-1185">Reference proteome</keyword>
<reference evidence="6 7" key="1">
    <citation type="journal article" date="2017" name="Curr. Biol.">
        <title>Genome architecture and evolution of a unichromosomal asexual nematode.</title>
        <authorList>
            <person name="Fradin H."/>
            <person name="Zegar C."/>
            <person name="Gutwein M."/>
            <person name="Lucas J."/>
            <person name="Kovtun M."/>
            <person name="Corcoran D."/>
            <person name="Baugh L.R."/>
            <person name="Kiontke K."/>
            <person name="Gunsalus K."/>
            <person name="Fitch D.H."/>
            <person name="Piano F."/>
        </authorList>
    </citation>
    <scope>NUCLEOTIDE SEQUENCE [LARGE SCALE GENOMIC DNA]</scope>
    <source>
        <strain evidence="6">PF1309</strain>
    </source>
</reference>
<organism evidence="6 7">
    <name type="scientific">Diploscapter pachys</name>
    <dbReference type="NCBI Taxonomy" id="2018661"/>
    <lineage>
        <taxon>Eukaryota</taxon>
        <taxon>Metazoa</taxon>
        <taxon>Ecdysozoa</taxon>
        <taxon>Nematoda</taxon>
        <taxon>Chromadorea</taxon>
        <taxon>Rhabditida</taxon>
        <taxon>Rhabditina</taxon>
        <taxon>Rhabditomorpha</taxon>
        <taxon>Rhabditoidea</taxon>
        <taxon>Rhabditidae</taxon>
        <taxon>Diploscapter</taxon>
    </lineage>
</organism>
<dbReference type="Pfam" id="PF01918">
    <property type="entry name" value="Alba"/>
    <property type="match status" value="1"/>
</dbReference>
<dbReference type="PANTHER" id="PTHR13516:SF4">
    <property type="entry name" value="FI09323P"/>
    <property type="match status" value="1"/>
</dbReference>
<dbReference type="Gene3D" id="3.30.110.20">
    <property type="entry name" value="Alba-like domain"/>
    <property type="match status" value="1"/>
</dbReference>
<proteinExistence type="inferred from homology"/>
<dbReference type="SUPFAM" id="SSF82704">
    <property type="entry name" value="AlbA-like"/>
    <property type="match status" value="1"/>
</dbReference>
<evidence type="ECO:0000313" key="7">
    <source>
        <dbReference type="Proteomes" id="UP000218231"/>
    </source>
</evidence>
<dbReference type="PANTHER" id="PTHR13516">
    <property type="entry name" value="RIBONUCLEASE P SUBUNIT P25"/>
    <property type="match status" value="1"/>
</dbReference>
<comment type="similarity">
    <text evidence="2">Belongs to the histone-like Alba family.</text>
</comment>
<name>A0A2A2JC02_9BILA</name>
<accession>A0A2A2JC02</accession>
<dbReference type="STRING" id="2018661.A0A2A2JC02"/>
<evidence type="ECO:0000259" key="5">
    <source>
        <dbReference type="Pfam" id="PF01918"/>
    </source>
</evidence>
<evidence type="ECO:0000256" key="3">
    <source>
        <dbReference type="ARBA" id="ARBA00023242"/>
    </source>
</evidence>
<dbReference type="InterPro" id="IPR036882">
    <property type="entry name" value="Alba-like_dom_sf"/>
</dbReference>
<dbReference type="GO" id="GO:0000172">
    <property type="term" value="C:ribonuclease MRP complex"/>
    <property type="evidence" value="ECO:0007669"/>
    <property type="project" value="TreeGrafter"/>
</dbReference>
<comment type="subcellular location">
    <subcellularLocation>
        <location evidence="1">Nucleus</location>
    </subcellularLocation>
</comment>
<feature type="region of interest" description="Disordered" evidence="4">
    <location>
        <begin position="159"/>
        <end position="194"/>
    </location>
</feature>
<dbReference type="InterPro" id="IPR002775">
    <property type="entry name" value="DNA/RNA-bd_Alba-like"/>
</dbReference>
<evidence type="ECO:0000256" key="4">
    <source>
        <dbReference type="SAM" id="MobiDB-lite"/>
    </source>
</evidence>
<gene>
    <name evidence="6" type="ORF">WR25_10753</name>
</gene>
<sequence length="218" mass="25616">MTDENYELGTEERVEWPEQIFPEEVCGTSGTKWIDVRVNSKFEKLNTYVRNYFEKFNGRFVIYRGHGEAVEKVVSCVEVFKRKFSQPLYQWTKLSLVEKVNFLEPKKEGLERLKVTASMPGLFILISLDQFPEEFNCSSMQNSTDKEPTFPKIISASKKRIVKSSEKENKWARQKKRKPKSGQEEPKPEQFLVKDQMLEEFDESLKKRSPKKRKSGVQ</sequence>
<evidence type="ECO:0000256" key="2">
    <source>
        <dbReference type="ARBA" id="ARBA00008018"/>
    </source>
</evidence>
<dbReference type="EMBL" id="LIAE01010543">
    <property type="protein sequence ID" value="PAV59042.1"/>
    <property type="molecule type" value="Genomic_DNA"/>
</dbReference>
<evidence type="ECO:0000256" key="1">
    <source>
        <dbReference type="ARBA" id="ARBA00004123"/>
    </source>
</evidence>
<protein>
    <recommendedName>
        <fullName evidence="5">DNA/RNA-binding protein Alba-like domain-containing protein</fullName>
    </recommendedName>
</protein>
<dbReference type="AlphaFoldDB" id="A0A2A2JC02"/>
<dbReference type="GO" id="GO:0001682">
    <property type="term" value="P:tRNA 5'-leader removal"/>
    <property type="evidence" value="ECO:0007669"/>
    <property type="project" value="TreeGrafter"/>
</dbReference>
<dbReference type="GO" id="GO:0005634">
    <property type="term" value="C:nucleus"/>
    <property type="evidence" value="ECO:0007669"/>
    <property type="project" value="UniProtKB-SubCell"/>
</dbReference>
<evidence type="ECO:0000313" key="6">
    <source>
        <dbReference type="EMBL" id="PAV59042.1"/>
    </source>
</evidence>
<keyword evidence="3" id="KW-0539">Nucleus</keyword>
<dbReference type="GO" id="GO:0003723">
    <property type="term" value="F:RNA binding"/>
    <property type="evidence" value="ECO:0007669"/>
    <property type="project" value="TreeGrafter"/>
</dbReference>
<comment type="caution">
    <text evidence="6">The sequence shown here is derived from an EMBL/GenBank/DDBJ whole genome shotgun (WGS) entry which is preliminary data.</text>
</comment>